<reference evidence="10 11" key="1">
    <citation type="submission" date="2020-08" db="EMBL/GenBank/DDBJ databases">
        <title>Above-ground endophytic microbial communities from plants in different locations in the United States.</title>
        <authorList>
            <person name="Frank C."/>
        </authorList>
    </citation>
    <scope>NUCLEOTIDE SEQUENCE [LARGE SCALE GENOMIC DNA]</scope>
    <source>
        <strain evidence="10 11">WP4_2_2</strain>
    </source>
</reference>
<evidence type="ECO:0000256" key="2">
    <source>
        <dbReference type="ARBA" id="ARBA00022448"/>
    </source>
</evidence>
<dbReference type="InterPro" id="IPR052157">
    <property type="entry name" value="BCAA_transport_permease"/>
</dbReference>
<keyword evidence="6 9" id="KW-1133">Transmembrane helix</keyword>
<comment type="caution">
    <text evidence="10">The sequence shown here is derived from an EMBL/GenBank/DDBJ whole genome shotgun (WGS) entry which is preliminary data.</text>
</comment>
<dbReference type="Pfam" id="PF02653">
    <property type="entry name" value="BPD_transp_2"/>
    <property type="match status" value="1"/>
</dbReference>
<sequence>MSMLKASPRSNRMIETPAVNRHPGARQFNLRPSPCRLARRSTRKARVREVTVDLFLQQVLNGLTLGGIYSLVALGLTLVYGIMAVPNFAHGAFYMVGAFAAFYLTSRFGLGYWSAMVVAAVCVAVLAILAERLVFYPLRNAPELSPMIAAIGLMLFLEAAAQALWGTDFHRMSPPWSGVLEWNGVIAPIQRLLIVAAAFGLVLALQLFLHHTVAGSTILAVAQNREGAALMGIDPRKVGMATFALSGVLAAVAAALYAPINLIYPAMGQLVILKAFVIIILGGMGSVPGAVVGGLIIGMAESFGAFYVSPDYQDLIAFVLLVAILSLRPQGLFSREMRAS</sequence>
<dbReference type="PANTHER" id="PTHR11795:SF452">
    <property type="entry name" value="ABC TRANSPORTER PERMEASE PROTEIN"/>
    <property type="match status" value="1"/>
</dbReference>
<dbReference type="EMBL" id="JACHBW010000033">
    <property type="protein sequence ID" value="MBB6106843.1"/>
    <property type="molecule type" value="Genomic_DNA"/>
</dbReference>
<feature type="transmembrane region" description="Helical" evidence="9">
    <location>
        <begin position="238"/>
        <end position="257"/>
    </location>
</feature>
<evidence type="ECO:0000313" key="11">
    <source>
        <dbReference type="Proteomes" id="UP000571554"/>
    </source>
</evidence>
<evidence type="ECO:0000256" key="6">
    <source>
        <dbReference type="ARBA" id="ARBA00022989"/>
    </source>
</evidence>
<dbReference type="CDD" id="cd06582">
    <property type="entry name" value="TM_PBP1_LivH_like"/>
    <property type="match status" value="1"/>
</dbReference>
<protein>
    <submittedName>
        <fullName evidence="10">Branched-chain amino acid transport system permease protein</fullName>
    </submittedName>
</protein>
<name>A0A7W9WX49_9BURK</name>
<dbReference type="PANTHER" id="PTHR11795">
    <property type="entry name" value="BRANCHED-CHAIN AMINO ACID TRANSPORT SYSTEM PERMEASE PROTEIN LIVH"/>
    <property type="match status" value="1"/>
</dbReference>
<feature type="transmembrane region" description="Helical" evidence="9">
    <location>
        <begin position="315"/>
        <end position="333"/>
    </location>
</feature>
<keyword evidence="5" id="KW-0029">Amino-acid transport</keyword>
<dbReference type="GO" id="GO:0022857">
    <property type="term" value="F:transmembrane transporter activity"/>
    <property type="evidence" value="ECO:0007669"/>
    <property type="project" value="InterPro"/>
</dbReference>
<evidence type="ECO:0000313" key="10">
    <source>
        <dbReference type="EMBL" id="MBB6106843.1"/>
    </source>
</evidence>
<keyword evidence="2" id="KW-0813">Transport</keyword>
<organism evidence="10 11">
    <name type="scientific">Paraburkholderia bannensis</name>
    <dbReference type="NCBI Taxonomy" id="765414"/>
    <lineage>
        <taxon>Bacteria</taxon>
        <taxon>Pseudomonadati</taxon>
        <taxon>Pseudomonadota</taxon>
        <taxon>Betaproteobacteria</taxon>
        <taxon>Burkholderiales</taxon>
        <taxon>Burkholderiaceae</taxon>
        <taxon>Paraburkholderia</taxon>
    </lineage>
</organism>
<keyword evidence="7 9" id="KW-0472">Membrane</keyword>
<keyword evidence="3" id="KW-1003">Cell membrane</keyword>
<gene>
    <name evidence="10" type="ORF">F4827_006722</name>
</gene>
<comment type="similarity">
    <text evidence="8">Belongs to the binding-protein-dependent transport system permease family. LivHM subfamily.</text>
</comment>
<accession>A0A7W9WX49</accession>
<evidence type="ECO:0000256" key="4">
    <source>
        <dbReference type="ARBA" id="ARBA00022692"/>
    </source>
</evidence>
<evidence type="ECO:0000256" key="5">
    <source>
        <dbReference type="ARBA" id="ARBA00022970"/>
    </source>
</evidence>
<feature type="transmembrane region" description="Helical" evidence="9">
    <location>
        <begin position="59"/>
        <end position="81"/>
    </location>
</feature>
<feature type="transmembrane region" description="Helical" evidence="9">
    <location>
        <begin position="185"/>
        <end position="209"/>
    </location>
</feature>
<keyword evidence="11" id="KW-1185">Reference proteome</keyword>
<dbReference type="InterPro" id="IPR001851">
    <property type="entry name" value="ABC_transp_permease"/>
</dbReference>
<dbReference type="AlphaFoldDB" id="A0A7W9WX49"/>
<evidence type="ECO:0000256" key="9">
    <source>
        <dbReference type="SAM" id="Phobius"/>
    </source>
</evidence>
<keyword evidence="4 9" id="KW-0812">Transmembrane</keyword>
<evidence type="ECO:0000256" key="7">
    <source>
        <dbReference type="ARBA" id="ARBA00023136"/>
    </source>
</evidence>
<evidence type="ECO:0000256" key="8">
    <source>
        <dbReference type="ARBA" id="ARBA00037998"/>
    </source>
</evidence>
<comment type="subcellular location">
    <subcellularLocation>
        <location evidence="1">Cell membrane</location>
        <topology evidence="1">Multi-pass membrane protein</topology>
    </subcellularLocation>
</comment>
<feature type="transmembrane region" description="Helical" evidence="9">
    <location>
        <begin position="147"/>
        <end position="165"/>
    </location>
</feature>
<evidence type="ECO:0000256" key="3">
    <source>
        <dbReference type="ARBA" id="ARBA00022475"/>
    </source>
</evidence>
<dbReference type="Proteomes" id="UP000571554">
    <property type="component" value="Unassembled WGS sequence"/>
</dbReference>
<feature type="transmembrane region" description="Helical" evidence="9">
    <location>
        <begin position="88"/>
        <end position="106"/>
    </location>
</feature>
<proteinExistence type="inferred from homology"/>
<dbReference type="GO" id="GO:0006865">
    <property type="term" value="P:amino acid transport"/>
    <property type="evidence" value="ECO:0007669"/>
    <property type="project" value="UniProtKB-KW"/>
</dbReference>
<dbReference type="GO" id="GO:0005886">
    <property type="term" value="C:plasma membrane"/>
    <property type="evidence" value="ECO:0007669"/>
    <property type="project" value="UniProtKB-SubCell"/>
</dbReference>
<evidence type="ECO:0000256" key="1">
    <source>
        <dbReference type="ARBA" id="ARBA00004651"/>
    </source>
</evidence>
<feature type="transmembrane region" description="Helical" evidence="9">
    <location>
        <begin position="112"/>
        <end position="135"/>
    </location>
</feature>